<dbReference type="InParanoid" id="A0A545B177"/>
<keyword evidence="4" id="KW-0482">Metalloprotease</keyword>
<keyword evidence="2" id="KW-0812">Transmembrane</keyword>
<keyword evidence="4" id="KW-0378">Hydrolase</keyword>
<feature type="region of interest" description="Disordered" evidence="1">
    <location>
        <begin position="1"/>
        <end position="38"/>
    </location>
</feature>
<dbReference type="InterPro" id="IPR003675">
    <property type="entry name" value="Rce1/LyrA-like_dom"/>
</dbReference>
<feature type="transmembrane region" description="Helical" evidence="2">
    <location>
        <begin position="223"/>
        <end position="248"/>
    </location>
</feature>
<keyword evidence="2" id="KW-0472">Membrane</keyword>
<feature type="transmembrane region" description="Helical" evidence="2">
    <location>
        <begin position="317"/>
        <end position="335"/>
    </location>
</feature>
<keyword evidence="4" id="KW-0645">Protease</keyword>
<feature type="transmembrane region" description="Helical" evidence="2">
    <location>
        <begin position="285"/>
        <end position="311"/>
    </location>
</feature>
<dbReference type="PANTHER" id="PTHR36435:SF1">
    <property type="entry name" value="CAAX AMINO TERMINAL PROTEASE FAMILY PROTEIN"/>
    <property type="match status" value="1"/>
</dbReference>
<dbReference type="InterPro" id="IPR052710">
    <property type="entry name" value="CAAX_protease"/>
</dbReference>
<protein>
    <submittedName>
        <fullName evidence="4">CPBP family intramembrane metalloprotease</fullName>
    </submittedName>
</protein>
<dbReference type="PANTHER" id="PTHR36435">
    <property type="entry name" value="SLR1288 PROTEIN"/>
    <property type="match status" value="1"/>
</dbReference>
<gene>
    <name evidence="4" type="ORF">FL583_04185</name>
</gene>
<reference evidence="4 5" key="1">
    <citation type="submission" date="2019-07" db="EMBL/GenBank/DDBJ databases">
        <title>Cryptosporangium phraense sp. nov., isolated from plant litter.</title>
        <authorList>
            <person name="Suriyachadkun C."/>
        </authorList>
    </citation>
    <scope>NUCLEOTIDE SEQUENCE [LARGE SCALE GENOMIC DNA]</scope>
    <source>
        <strain evidence="4 5">A-T 5661</strain>
    </source>
</reference>
<evidence type="ECO:0000256" key="2">
    <source>
        <dbReference type="SAM" id="Phobius"/>
    </source>
</evidence>
<feature type="transmembrane region" description="Helical" evidence="2">
    <location>
        <begin position="183"/>
        <end position="203"/>
    </location>
</feature>
<accession>A0A545B177</accession>
<feature type="compositionally biased region" description="Low complexity" evidence="1">
    <location>
        <begin position="18"/>
        <end position="31"/>
    </location>
</feature>
<dbReference type="GO" id="GO:0006508">
    <property type="term" value="P:proteolysis"/>
    <property type="evidence" value="ECO:0007669"/>
    <property type="project" value="UniProtKB-KW"/>
</dbReference>
<evidence type="ECO:0000313" key="5">
    <source>
        <dbReference type="Proteomes" id="UP000317982"/>
    </source>
</evidence>
<keyword evidence="2" id="KW-1133">Transmembrane helix</keyword>
<dbReference type="Proteomes" id="UP000317982">
    <property type="component" value="Unassembled WGS sequence"/>
</dbReference>
<comment type="caution">
    <text evidence="4">The sequence shown here is derived from an EMBL/GenBank/DDBJ whole genome shotgun (WGS) entry which is preliminary data.</text>
</comment>
<dbReference type="AlphaFoldDB" id="A0A545B177"/>
<dbReference type="EMBL" id="VIRS01000002">
    <property type="protein sequence ID" value="TQS46585.1"/>
    <property type="molecule type" value="Genomic_DNA"/>
</dbReference>
<dbReference type="GO" id="GO:0008237">
    <property type="term" value="F:metallopeptidase activity"/>
    <property type="evidence" value="ECO:0007669"/>
    <property type="project" value="UniProtKB-KW"/>
</dbReference>
<feature type="transmembrane region" description="Helical" evidence="2">
    <location>
        <begin position="342"/>
        <end position="362"/>
    </location>
</feature>
<evidence type="ECO:0000259" key="3">
    <source>
        <dbReference type="Pfam" id="PF02517"/>
    </source>
</evidence>
<organism evidence="4 5">
    <name type="scientific">Cryptosporangium phraense</name>
    <dbReference type="NCBI Taxonomy" id="2593070"/>
    <lineage>
        <taxon>Bacteria</taxon>
        <taxon>Bacillati</taxon>
        <taxon>Actinomycetota</taxon>
        <taxon>Actinomycetes</taxon>
        <taxon>Cryptosporangiales</taxon>
        <taxon>Cryptosporangiaceae</taxon>
        <taxon>Cryptosporangium</taxon>
    </lineage>
</organism>
<feature type="transmembrane region" description="Helical" evidence="2">
    <location>
        <begin position="254"/>
        <end position="273"/>
    </location>
</feature>
<dbReference type="Pfam" id="PF02517">
    <property type="entry name" value="Rce1-like"/>
    <property type="match status" value="1"/>
</dbReference>
<feature type="domain" description="CAAX prenyl protease 2/Lysostaphin resistance protein A-like" evidence="3">
    <location>
        <begin position="263"/>
        <end position="353"/>
    </location>
</feature>
<name>A0A545B177_9ACTN</name>
<feature type="transmembrane region" description="Helical" evidence="2">
    <location>
        <begin position="148"/>
        <end position="171"/>
    </location>
</feature>
<dbReference type="OrthoDB" id="2680086at2"/>
<dbReference type="GO" id="GO:0080120">
    <property type="term" value="P:CAAX-box protein maturation"/>
    <property type="evidence" value="ECO:0007669"/>
    <property type="project" value="UniProtKB-ARBA"/>
</dbReference>
<evidence type="ECO:0000313" key="4">
    <source>
        <dbReference type="EMBL" id="TQS46585.1"/>
    </source>
</evidence>
<sequence length="441" mass="46560">MSVISISTTASSGAVSTPSVRPAAAPASAISGRRRRHPSATVMIRIPSRAGYWLGCGVRSRGQYATWATASVTGNSQLRTAFIGTHDKGSDLIGSLSLYRSVESGFLPAADEIGQARPDAEPMMIYRAPSTPYHHLARTATNRWWKTALGFLLAPALYFLVVLVAVAAATLFGISDVSPVTELALTLGSIVLFLPVVLLTAWWTQGRRPGTLSSVRGQLRVRWMLGCAAVALAFTIVSFVVLALLPGSGTPYEWAGWATFVPALMVIVVLVPLQAAAEEYLCRGWILQSIGAFTRSPWLAVGVQAVVFALLHGIGTPWGFADLVVFAAVAGWLAVRTGGLEAGIALHAINNLLAFTLTASAAGGLTDDTTAADAGWAVAVVDIAVVVAYGLVVRWLARRFRVGAERLVPLAVVSRREVPTARGPVLTSRSSRDDVSSSCGR</sequence>
<keyword evidence="5" id="KW-1185">Reference proteome</keyword>
<feature type="transmembrane region" description="Helical" evidence="2">
    <location>
        <begin position="374"/>
        <end position="397"/>
    </location>
</feature>
<evidence type="ECO:0000256" key="1">
    <source>
        <dbReference type="SAM" id="MobiDB-lite"/>
    </source>
</evidence>
<dbReference type="GO" id="GO:0004175">
    <property type="term" value="F:endopeptidase activity"/>
    <property type="evidence" value="ECO:0007669"/>
    <property type="project" value="UniProtKB-ARBA"/>
</dbReference>
<feature type="compositionally biased region" description="Polar residues" evidence="1">
    <location>
        <begin position="1"/>
        <end position="17"/>
    </location>
</feature>
<proteinExistence type="predicted"/>